<dbReference type="REBASE" id="691663">
    <property type="entry name" value="S1.TviXOM25ORF22835P"/>
</dbReference>
<gene>
    <name evidence="6" type="ORF">SG34_028990</name>
</gene>
<dbReference type="KEGG" id="tvd:SG34_028990"/>
<feature type="domain" description="Type I restriction modification DNA specificity" evidence="5">
    <location>
        <begin position="12"/>
        <end position="184"/>
    </location>
</feature>
<dbReference type="Pfam" id="PF01420">
    <property type="entry name" value="Methylase_S"/>
    <property type="match status" value="2"/>
</dbReference>
<dbReference type="GO" id="GO:0004519">
    <property type="term" value="F:endonuclease activity"/>
    <property type="evidence" value="ECO:0007669"/>
    <property type="project" value="UniProtKB-KW"/>
</dbReference>
<evidence type="ECO:0000256" key="1">
    <source>
        <dbReference type="ARBA" id="ARBA00010923"/>
    </source>
</evidence>
<evidence type="ECO:0000256" key="3">
    <source>
        <dbReference type="ARBA" id="ARBA00023125"/>
    </source>
</evidence>
<reference evidence="6 7" key="2">
    <citation type="journal article" date="2022" name="Mar. Drugs">
        <title>Bioassay-Guided Fractionation Leads to the Detection of Cholic Acid Generated by the Rare Thalassomonas sp.</title>
        <authorList>
            <person name="Pheiffer F."/>
            <person name="Schneider Y.K."/>
            <person name="Hansen E.H."/>
            <person name="Andersen J.H."/>
            <person name="Isaksson J."/>
            <person name="Busche T."/>
            <person name="R C."/>
            <person name="Kalinowski J."/>
            <person name="Zyl L.V."/>
            <person name="Trindade M."/>
        </authorList>
    </citation>
    <scope>NUCLEOTIDE SEQUENCE [LARGE SCALE GENOMIC DNA]</scope>
    <source>
        <strain evidence="6 7">XOM25</strain>
    </source>
</reference>
<dbReference type="GO" id="GO:0003677">
    <property type="term" value="F:DNA binding"/>
    <property type="evidence" value="ECO:0007669"/>
    <property type="project" value="UniProtKB-KW"/>
</dbReference>
<dbReference type="Proteomes" id="UP000032352">
    <property type="component" value="Chromosome"/>
</dbReference>
<feature type="domain" description="Type I restriction modification DNA specificity" evidence="5">
    <location>
        <begin position="235"/>
        <end position="408"/>
    </location>
</feature>
<dbReference type="AlphaFoldDB" id="A0AAF0C905"/>
<organism evidence="6 7">
    <name type="scientific">Thalassomonas viridans</name>
    <dbReference type="NCBI Taxonomy" id="137584"/>
    <lineage>
        <taxon>Bacteria</taxon>
        <taxon>Pseudomonadati</taxon>
        <taxon>Pseudomonadota</taxon>
        <taxon>Gammaproteobacteria</taxon>
        <taxon>Alteromonadales</taxon>
        <taxon>Colwelliaceae</taxon>
        <taxon>Thalassomonas</taxon>
    </lineage>
</organism>
<keyword evidence="6" id="KW-0378">Hydrolase</keyword>
<proteinExistence type="inferred from homology"/>
<evidence type="ECO:0000256" key="2">
    <source>
        <dbReference type="ARBA" id="ARBA00022747"/>
    </source>
</evidence>
<evidence type="ECO:0000259" key="5">
    <source>
        <dbReference type="Pfam" id="PF01420"/>
    </source>
</evidence>
<keyword evidence="3" id="KW-0238">DNA-binding</keyword>
<dbReference type="SUPFAM" id="SSF116734">
    <property type="entry name" value="DNA methylase specificity domain"/>
    <property type="match status" value="2"/>
</dbReference>
<keyword evidence="6" id="KW-0540">Nuclease</keyword>
<dbReference type="RefSeq" id="WP_044840908.1">
    <property type="nucleotide sequence ID" value="NZ_CP059733.1"/>
</dbReference>
<accession>A0AAF0C905</accession>
<keyword evidence="7" id="KW-1185">Reference proteome</keyword>
<dbReference type="PANTHER" id="PTHR30408">
    <property type="entry name" value="TYPE-1 RESTRICTION ENZYME ECOKI SPECIFICITY PROTEIN"/>
    <property type="match status" value="1"/>
</dbReference>
<dbReference type="InterPro" id="IPR044946">
    <property type="entry name" value="Restrct_endonuc_typeI_TRD_sf"/>
</dbReference>
<sequence>MNKGDSKYNLSDWSITLLFDVAQIIDPHPSHRAPDEVNKGIPFCGIGDINENGTFRLNKVRLVSPSIYDEHAKRYKVTSNTIGFGRVATIGKVIDFKDTDFIFTISPTMALLEPKRNICRDYLLHYLKSEYVKEQIDKLLTGSTRSSLGIELLRTIKIKAPGLLIQQKIAKVLSTLDNQIEQTQSLIDKYTAIKQGLMADLFSRGIDVKTKKLRPSYQQAPEIYHETALGWIPIEWKVGELQSFCSEIIDCPHSTPKFTDEGFLVARTFNISNGVFSNKNASFVDEQGYKDRCSRLEPKALDIVFTREAPVGEAFVIPEGMKICLGQRVMLIRTDSEKLISHYMLQYIYSHTSKNLIANKVGGTTTPHLNVSDVKAFLTIVPEVTEQKLIAEKLIAIDEKVKIFKQEKHKYQVKQKGLMQDLLTGKKSVDSLPDSISSPVFSSEEAAQK</sequence>
<protein>
    <submittedName>
        <fullName evidence="6">Restriction endonuclease subunit S</fullName>
    </submittedName>
</protein>
<dbReference type="PANTHER" id="PTHR30408:SF12">
    <property type="entry name" value="TYPE I RESTRICTION ENZYME MJAVIII SPECIFICITY SUBUNIT"/>
    <property type="match status" value="1"/>
</dbReference>
<name>A0AAF0C905_9GAMM</name>
<evidence type="ECO:0000256" key="4">
    <source>
        <dbReference type="SAM" id="MobiDB-lite"/>
    </source>
</evidence>
<dbReference type="GO" id="GO:0009307">
    <property type="term" value="P:DNA restriction-modification system"/>
    <property type="evidence" value="ECO:0007669"/>
    <property type="project" value="UniProtKB-KW"/>
</dbReference>
<comment type="similarity">
    <text evidence="1">Belongs to the type-I restriction system S methylase family.</text>
</comment>
<dbReference type="EMBL" id="CP059733">
    <property type="protein sequence ID" value="WDE05278.1"/>
    <property type="molecule type" value="Genomic_DNA"/>
</dbReference>
<keyword evidence="2" id="KW-0680">Restriction system</keyword>
<dbReference type="Gene3D" id="1.10.287.1120">
    <property type="entry name" value="Bipartite methylase S protein"/>
    <property type="match status" value="1"/>
</dbReference>
<reference evidence="6 7" key="1">
    <citation type="journal article" date="2015" name="Genome Announc.">
        <title>Draft Genome Sequences of Marine Isolates of Thalassomonas viridans and Thalassomonas actiniarum.</title>
        <authorList>
            <person name="Olonade I."/>
            <person name="van Zyl L.J."/>
            <person name="Trindade M."/>
        </authorList>
    </citation>
    <scope>NUCLEOTIDE SEQUENCE [LARGE SCALE GENOMIC DNA]</scope>
    <source>
        <strain evidence="6 7">XOM25</strain>
    </source>
</reference>
<feature type="region of interest" description="Disordered" evidence="4">
    <location>
        <begin position="428"/>
        <end position="449"/>
    </location>
</feature>
<dbReference type="InterPro" id="IPR000055">
    <property type="entry name" value="Restrct_endonuc_typeI_TRD"/>
</dbReference>
<dbReference type="InterPro" id="IPR052021">
    <property type="entry name" value="Type-I_RS_S_subunit"/>
</dbReference>
<evidence type="ECO:0000313" key="6">
    <source>
        <dbReference type="EMBL" id="WDE05278.1"/>
    </source>
</evidence>
<evidence type="ECO:0000313" key="7">
    <source>
        <dbReference type="Proteomes" id="UP000032352"/>
    </source>
</evidence>
<dbReference type="Gene3D" id="3.90.220.20">
    <property type="entry name" value="DNA methylase specificity domains"/>
    <property type="match status" value="2"/>
</dbReference>
<keyword evidence="6" id="KW-0255">Endonuclease</keyword>